<gene>
    <name evidence="1" type="ORF">METZ01_LOCUS291929</name>
</gene>
<sequence>MTTTAVRQLVDSGLLAESDLERALAAAEAMATPVHRALVRLGLVAEDAMARTLADSLSLPLAVDKDYPDEAVLPDLLTESFLRTCQVLPLSVDG</sequence>
<protein>
    <submittedName>
        <fullName evidence="1">Uncharacterized protein</fullName>
    </submittedName>
</protein>
<dbReference type="InterPro" id="IPR037257">
    <property type="entry name" value="T2SS_E_N_sf"/>
</dbReference>
<dbReference type="SUPFAM" id="SSF160246">
    <property type="entry name" value="EspE N-terminal domain-like"/>
    <property type="match status" value="1"/>
</dbReference>
<name>A0A382LTK0_9ZZZZ</name>
<evidence type="ECO:0000313" key="1">
    <source>
        <dbReference type="EMBL" id="SVC39075.1"/>
    </source>
</evidence>
<dbReference type="Gene3D" id="1.10.40.70">
    <property type="match status" value="1"/>
</dbReference>
<organism evidence="1">
    <name type="scientific">marine metagenome</name>
    <dbReference type="NCBI Taxonomy" id="408172"/>
    <lineage>
        <taxon>unclassified sequences</taxon>
        <taxon>metagenomes</taxon>
        <taxon>ecological metagenomes</taxon>
    </lineage>
</organism>
<dbReference type="AlphaFoldDB" id="A0A382LTK0"/>
<reference evidence="1" key="1">
    <citation type="submission" date="2018-05" db="EMBL/GenBank/DDBJ databases">
        <authorList>
            <person name="Lanie J.A."/>
            <person name="Ng W.-L."/>
            <person name="Kazmierczak K.M."/>
            <person name="Andrzejewski T.M."/>
            <person name="Davidsen T.M."/>
            <person name="Wayne K.J."/>
            <person name="Tettelin H."/>
            <person name="Glass J.I."/>
            <person name="Rusch D."/>
            <person name="Podicherti R."/>
            <person name="Tsui H.-C.T."/>
            <person name="Winkler M.E."/>
        </authorList>
    </citation>
    <scope>NUCLEOTIDE SEQUENCE</scope>
</reference>
<feature type="non-terminal residue" evidence="1">
    <location>
        <position position="94"/>
    </location>
</feature>
<accession>A0A382LTK0</accession>
<proteinExistence type="predicted"/>
<dbReference type="EMBL" id="UINC01088652">
    <property type="protein sequence ID" value="SVC39075.1"/>
    <property type="molecule type" value="Genomic_DNA"/>
</dbReference>